<comment type="similarity">
    <text evidence="7">Belongs to the binding-protein-dependent transport system permease family.</text>
</comment>
<dbReference type="InterPro" id="IPR035906">
    <property type="entry name" value="MetI-like_sf"/>
</dbReference>
<dbReference type="CDD" id="cd06261">
    <property type="entry name" value="TM_PBP2"/>
    <property type="match status" value="1"/>
</dbReference>
<reference evidence="9 10" key="1">
    <citation type="submission" date="2016-11" db="EMBL/GenBank/DDBJ databases">
        <authorList>
            <person name="Jaros S."/>
            <person name="Januszkiewicz K."/>
            <person name="Wedrychowicz H."/>
        </authorList>
    </citation>
    <scope>NUCLEOTIDE SEQUENCE [LARGE SCALE GENOMIC DNA]</scope>
    <source>
        <strain evidence="9 10">DSM 15930</strain>
    </source>
</reference>
<dbReference type="PROSITE" id="PS50928">
    <property type="entry name" value="ABC_TM1"/>
    <property type="match status" value="1"/>
</dbReference>
<proteinExistence type="inferred from homology"/>
<keyword evidence="3" id="KW-1003">Cell membrane</keyword>
<dbReference type="Pfam" id="PF00528">
    <property type="entry name" value="BPD_transp_1"/>
    <property type="match status" value="1"/>
</dbReference>
<dbReference type="InterPro" id="IPR050809">
    <property type="entry name" value="UgpAE/MalFG_permease"/>
</dbReference>
<feature type="transmembrane region" description="Helical" evidence="7">
    <location>
        <begin position="81"/>
        <end position="105"/>
    </location>
</feature>
<dbReference type="InterPro" id="IPR000515">
    <property type="entry name" value="MetI-like"/>
</dbReference>
<feature type="transmembrane region" description="Helical" evidence="7">
    <location>
        <begin position="117"/>
        <end position="137"/>
    </location>
</feature>
<evidence type="ECO:0000256" key="2">
    <source>
        <dbReference type="ARBA" id="ARBA00022448"/>
    </source>
</evidence>
<name>A0A1M7K9N1_9FIRM</name>
<gene>
    <name evidence="9" type="ORF">SAMN02746066_02617</name>
</gene>
<dbReference type="GO" id="GO:0005886">
    <property type="term" value="C:plasma membrane"/>
    <property type="evidence" value="ECO:0007669"/>
    <property type="project" value="UniProtKB-SubCell"/>
</dbReference>
<sequence>MMKYFSSFVHEFKKNRPLFIMIAPMVILIFVLSYIPMSGLVLAFKNYRFDQGVFGSAWNGFENFRYLFSSGTGWLITKNTILYNVLNLITSQALAILIAIAITEMKGKYFKKISQSVIFLPYFISWVIVGTFVYNLFNYETGLLNSILESLGHESVNFYSMPGVWPIIICLFNSWKWCGYNSVIYIAAITGIDGECYEAAEIDGANIFQRIKFITLPSIKPTIITMLLLQVGRILRGDFEMFYQIVGNNGQLYNATDVIDTYVFRSLMQNSNLGMTAAATFYQSILCFIIIIVVNQVVKKIDKDLALF</sequence>
<dbReference type="PANTHER" id="PTHR43227">
    <property type="entry name" value="BLL4140 PROTEIN"/>
    <property type="match status" value="1"/>
</dbReference>
<evidence type="ECO:0000256" key="1">
    <source>
        <dbReference type="ARBA" id="ARBA00004651"/>
    </source>
</evidence>
<feature type="domain" description="ABC transmembrane type-1" evidence="8">
    <location>
        <begin position="77"/>
        <end position="294"/>
    </location>
</feature>
<keyword evidence="5 7" id="KW-1133">Transmembrane helix</keyword>
<comment type="subcellular location">
    <subcellularLocation>
        <location evidence="1 7">Cell membrane</location>
        <topology evidence="1 7">Multi-pass membrane protein</topology>
    </subcellularLocation>
</comment>
<evidence type="ECO:0000256" key="5">
    <source>
        <dbReference type="ARBA" id="ARBA00022989"/>
    </source>
</evidence>
<dbReference type="SUPFAM" id="SSF161098">
    <property type="entry name" value="MetI-like"/>
    <property type="match status" value="1"/>
</dbReference>
<dbReference type="EMBL" id="FRCP01000013">
    <property type="protein sequence ID" value="SHM61990.1"/>
    <property type="molecule type" value="Genomic_DNA"/>
</dbReference>
<evidence type="ECO:0000313" key="9">
    <source>
        <dbReference type="EMBL" id="SHM61990.1"/>
    </source>
</evidence>
<dbReference type="STRING" id="1120996.SAMN02746066_02617"/>
<evidence type="ECO:0000256" key="7">
    <source>
        <dbReference type="RuleBase" id="RU363032"/>
    </source>
</evidence>
<keyword evidence="2 7" id="KW-0813">Transport</keyword>
<dbReference type="OrthoDB" id="9785836at2"/>
<dbReference type="AlphaFoldDB" id="A0A1M7K9N1"/>
<organism evidence="9 10">
    <name type="scientific">Anaerosporobacter mobilis DSM 15930</name>
    <dbReference type="NCBI Taxonomy" id="1120996"/>
    <lineage>
        <taxon>Bacteria</taxon>
        <taxon>Bacillati</taxon>
        <taxon>Bacillota</taxon>
        <taxon>Clostridia</taxon>
        <taxon>Lachnospirales</taxon>
        <taxon>Lachnospiraceae</taxon>
        <taxon>Anaerosporobacter</taxon>
    </lineage>
</organism>
<feature type="transmembrane region" description="Helical" evidence="7">
    <location>
        <begin position="273"/>
        <end position="298"/>
    </location>
</feature>
<evidence type="ECO:0000256" key="4">
    <source>
        <dbReference type="ARBA" id="ARBA00022692"/>
    </source>
</evidence>
<evidence type="ECO:0000256" key="3">
    <source>
        <dbReference type="ARBA" id="ARBA00022475"/>
    </source>
</evidence>
<evidence type="ECO:0000313" key="10">
    <source>
        <dbReference type="Proteomes" id="UP000184038"/>
    </source>
</evidence>
<accession>A0A1M7K9N1</accession>
<dbReference type="PANTHER" id="PTHR43227:SF11">
    <property type="entry name" value="BLL4140 PROTEIN"/>
    <property type="match status" value="1"/>
</dbReference>
<feature type="transmembrane region" description="Helical" evidence="7">
    <location>
        <begin position="21"/>
        <end position="44"/>
    </location>
</feature>
<evidence type="ECO:0000259" key="8">
    <source>
        <dbReference type="PROSITE" id="PS50928"/>
    </source>
</evidence>
<dbReference type="RefSeq" id="WP_084139249.1">
    <property type="nucleotide sequence ID" value="NZ_FRCP01000013.1"/>
</dbReference>
<dbReference type="GO" id="GO:0055085">
    <property type="term" value="P:transmembrane transport"/>
    <property type="evidence" value="ECO:0007669"/>
    <property type="project" value="InterPro"/>
</dbReference>
<dbReference type="Proteomes" id="UP000184038">
    <property type="component" value="Unassembled WGS sequence"/>
</dbReference>
<protein>
    <submittedName>
        <fullName evidence="9">Putative aldouronate transport system permease protein</fullName>
    </submittedName>
</protein>
<evidence type="ECO:0000256" key="6">
    <source>
        <dbReference type="ARBA" id="ARBA00023136"/>
    </source>
</evidence>
<keyword evidence="10" id="KW-1185">Reference proteome</keyword>
<keyword evidence="6 7" id="KW-0472">Membrane</keyword>
<keyword evidence="4 7" id="KW-0812">Transmembrane</keyword>
<dbReference type="Gene3D" id="1.10.3720.10">
    <property type="entry name" value="MetI-like"/>
    <property type="match status" value="1"/>
</dbReference>